<dbReference type="InterPro" id="IPR050345">
    <property type="entry name" value="Aliph_Amidase/BUP"/>
</dbReference>
<dbReference type="PANTHER" id="PTHR43674">
    <property type="entry name" value="NITRILASE C965.09-RELATED"/>
    <property type="match status" value="1"/>
</dbReference>
<dbReference type="InterPro" id="IPR003010">
    <property type="entry name" value="C-N_Hydrolase"/>
</dbReference>
<dbReference type="SUPFAM" id="SSF56317">
    <property type="entry name" value="Carbon-nitrogen hydrolase"/>
    <property type="match status" value="1"/>
</dbReference>
<dbReference type="EMBL" id="FRAU01000001">
    <property type="protein sequence ID" value="SHK03569.1"/>
    <property type="molecule type" value="Genomic_DNA"/>
</dbReference>
<dbReference type="AlphaFoldDB" id="A0A1M6P6F2"/>
<dbReference type="RefSeq" id="WP_072713835.1">
    <property type="nucleotide sequence ID" value="NZ_FRAU01000001.1"/>
</dbReference>
<evidence type="ECO:0000259" key="2">
    <source>
        <dbReference type="PROSITE" id="PS50263"/>
    </source>
</evidence>
<dbReference type="Pfam" id="PF00795">
    <property type="entry name" value="CN_hydrolase"/>
    <property type="match status" value="1"/>
</dbReference>
<dbReference type="CDD" id="cd07573">
    <property type="entry name" value="CPA"/>
    <property type="match status" value="1"/>
</dbReference>
<dbReference type="PROSITE" id="PS50263">
    <property type="entry name" value="CN_HYDROLASE"/>
    <property type="match status" value="1"/>
</dbReference>
<dbReference type="Gene3D" id="3.60.110.10">
    <property type="entry name" value="Carbon-nitrogen hydrolase"/>
    <property type="match status" value="1"/>
</dbReference>
<evidence type="ECO:0000313" key="4">
    <source>
        <dbReference type="Proteomes" id="UP000185812"/>
    </source>
</evidence>
<accession>A0A1M6P6F2</accession>
<dbReference type="GO" id="GO:0033388">
    <property type="term" value="P:putrescine biosynthetic process from arginine"/>
    <property type="evidence" value="ECO:0007669"/>
    <property type="project" value="TreeGrafter"/>
</dbReference>
<reference evidence="4" key="1">
    <citation type="submission" date="2016-11" db="EMBL/GenBank/DDBJ databases">
        <authorList>
            <person name="Varghese N."/>
            <person name="Submissions S."/>
        </authorList>
    </citation>
    <scope>NUCLEOTIDE SEQUENCE [LARGE SCALE GENOMIC DNA]</scope>
    <source>
        <strain evidence="4">DSM 22212</strain>
    </source>
</reference>
<dbReference type="InterPro" id="IPR036526">
    <property type="entry name" value="C-N_Hydrolase_sf"/>
</dbReference>
<evidence type="ECO:0000256" key="1">
    <source>
        <dbReference type="ARBA" id="ARBA00022801"/>
    </source>
</evidence>
<gene>
    <name evidence="3" type="ORF">SAMN04488087_0052</name>
</gene>
<dbReference type="STRING" id="633813.SAMN04488087_0052"/>
<keyword evidence="1" id="KW-0378">Hydrolase</keyword>
<sequence length="299" mass="33518">MANTLNVGLVQMRCSEDPAQNLQRAAAGIREAVRQGARIVCLPELFRTPYFCKHEDPQHFQLAEPIPGPTTEYLAALAAEQNVSILASVFEKRTDGLYHNTLVVLDPEQGYLGKYRKMHIPHDPLFEEKYYFAPGDLGFRVFDTAGVRIGTLICWDQWFPEAARLTALQGAQILFYPTAIGWLPEEETTERAAQHEAWELVQRAHAVTNGCYVVAVNRTGFEPAPPGASSQGIHFWGQSFVAAPDGTVLARAPVDEEAVLVVELDLAFIERFRTTWPFLRDRRTDAYAALTRRFLDPDG</sequence>
<name>A0A1M6P6F2_9BACT</name>
<protein>
    <submittedName>
        <fullName evidence="3">N-carbamoylputrescine amidase</fullName>
    </submittedName>
</protein>
<keyword evidence="4" id="KW-1185">Reference proteome</keyword>
<proteinExistence type="predicted"/>
<dbReference type="Proteomes" id="UP000185812">
    <property type="component" value="Unassembled WGS sequence"/>
</dbReference>
<dbReference type="OrthoDB" id="9811121at2"/>
<organism evidence="3 4">
    <name type="scientific">Rhodothermus profundi</name>
    <dbReference type="NCBI Taxonomy" id="633813"/>
    <lineage>
        <taxon>Bacteria</taxon>
        <taxon>Pseudomonadati</taxon>
        <taxon>Rhodothermota</taxon>
        <taxon>Rhodothermia</taxon>
        <taxon>Rhodothermales</taxon>
        <taxon>Rhodothermaceae</taxon>
        <taxon>Rhodothermus</taxon>
    </lineage>
</organism>
<feature type="domain" description="CN hydrolase" evidence="2">
    <location>
        <begin position="5"/>
        <end position="266"/>
    </location>
</feature>
<evidence type="ECO:0000313" key="3">
    <source>
        <dbReference type="EMBL" id="SHK03569.1"/>
    </source>
</evidence>
<dbReference type="FunFam" id="3.60.110.10:FF:000010">
    <property type="entry name" value="Carbon-nitrogen hydrolase"/>
    <property type="match status" value="1"/>
</dbReference>
<dbReference type="GO" id="GO:0050126">
    <property type="term" value="F:N-carbamoylputrescine amidase activity"/>
    <property type="evidence" value="ECO:0007669"/>
    <property type="project" value="TreeGrafter"/>
</dbReference>
<dbReference type="PANTHER" id="PTHR43674:SF2">
    <property type="entry name" value="BETA-UREIDOPROPIONASE"/>
    <property type="match status" value="1"/>
</dbReference>